<sequence>MRLVGLAVALAALAEAQLPETPGANGEPTTTTIHPLPFEATSSEIPVFDKTTSSDVALPETSTGVPVPDTLFTSTDILPELPESKSTDIAVGDTSTANGESPLDSTSSIEVPVEQHTTETGQPIGPETTAQQPPAFDTTTSQGPPVAETTTQQPLAPDTVTTDQTPGLAVDTTTQQPPAQDSTTEQLVPQDATSQPFIGEETTTALPPVIVTTSSEQPVDEVTSTTEKPEDPKPTTTKQEEAGPTSKDEESDPKSEDSGNEDPKTKDETDPQPTTKQDEAPVTVPPAAVTAEPQETISGVTDNTLHSTKDSDGNDVVVPVLFGPSCLIFCEHAGKDNGPGGIVLWGIGPAPGSYVLPPLPGITPAPSAVVINGGVPTPVGTQTPEDLDDQDDDDDDDKSTAEEETKTEAKTTEAKSTIESSAASTTEASTTELPQLSMGVETVVVNVDATPTTGATSSEATTEATSTEASTQTTELPQLSMGVDTVVVNVDATPTTGGTTETSAATSTETTEATTQTTELPQLSMGVDTVVVDVDATPTTGGTAESSTTQESNTEVSGTTETRDTTAAEMTSTEATTAESTTAGPTSTETSVQSTTFATSTTTKEPEREYPCVIHANPGIDPYCACETTVSGKGFYVSTDLISSSCADYTTFPSSIPTDAFEPKVTEKPDPEPYVKTDDGTVVSYPDRTVKVGNYPGGKYTYTQGVGDAVTLETPLPTQTDANNKGSSQCGSIDDACDRALNDGFDDETTYKDYVSRYARIQSGMIMLASFGQAGCTAQFKCDDYGLGMKGKDIKDAVQHMKDNDGGEPKPRLEPLLLDTVMQGRPRVSNCRLLQTPSEILAKIVSFVAEDKKALQQLALVNSDCCGLSRACQFSDFTFDYNPNKFGLLLQLAEDSREGRVGPGIKDCVRKFTFKPDPCYTRAVHSEAWQMFQEDPGDEYEYEETGEIKEHAASVFAGVQRIVVISLHAMRNLETLVWTHNLLINGALISEDFSLGPPMTPASWPLRSLVLMNVSFASFLSAPLKSLELAHSAFRKFEDIIRSHVEEPYRDLEELVVNNDDSQLVTEFIHKHNNLKKLWVTQGYYMYGVDTSFHRVSIPSLGKGRFNNLRSLYIQWGGQNKDAGRNEDHFDIMPESLAAICELTTLEQLGLRCLEMMPEFESYEDFTDDTYPVWLIDHGKLQAHLQNLKNLKLLVIRGDTYPPRLDDFLRHTYYYKSIFANEEDYQTAKDHPELAPFVQGPYESKLAWQHARSYQKVLPKLEWILCGQRPMKFIENPEGVVQPHPVGKERDECKKFVGRVFGLASEVEIAMKWPRGLLSFKVESWVHIVDSQYMSLW</sequence>
<evidence type="ECO:0000313" key="4">
    <source>
        <dbReference type="Proteomes" id="UP000532311"/>
    </source>
</evidence>
<feature type="compositionally biased region" description="Low complexity" evidence="1">
    <location>
        <begin position="414"/>
        <end position="432"/>
    </location>
</feature>
<keyword evidence="4" id="KW-1185">Reference proteome</keyword>
<accession>A0A8H6D2W6</accession>
<proteinExistence type="predicted"/>
<dbReference type="InterPro" id="IPR032675">
    <property type="entry name" value="LRR_dom_sf"/>
</dbReference>
<feature type="compositionally biased region" description="Low complexity" evidence="1">
    <location>
        <begin position="280"/>
        <end position="296"/>
    </location>
</feature>
<feature type="region of interest" description="Disordered" evidence="1">
    <location>
        <begin position="79"/>
        <end position="311"/>
    </location>
</feature>
<protein>
    <recommendedName>
        <fullName evidence="5">F-box domain-containing protein</fullName>
    </recommendedName>
</protein>
<feature type="region of interest" description="Disordered" evidence="1">
    <location>
        <begin position="494"/>
        <end position="517"/>
    </location>
</feature>
<dbReference type="EMBL" id="JAAQPF010000472">
    <property type="protein sequence ID" value="KAF5701818.1"/>
    <property type="molecule type" value="Genomic_DNA"/>
</dbReference>
<comment type="caution">
    <text evidence="3">The sequence shown here is derived from an EMBL/GenBank/DDBJ whole genome shotgun (WGS) entry which is preliminary data.</text>
</comment>
<dbReference type="Proteomes" id="UP000532311">
    <property type="component" value="Unassembled WGS sequence"/>
</dbReference>
<reference evidence="3 4" key="1">
    <citation type="submission" date="2020-05" db="EMBL/GenBank/DDBJ databases">
        <title>Identification and distribution of gene clusters putatively required for synthesis of sphingolipid metabolism inhibitors in phylogenetically diverse species of the filamentous fungus Fusarium.</title>
        <authorList>
            <person name="Kim H.-S."/>
            <person name="Busman M."/>
            <person name="Brown D.W."/>
            <person name="Divon H."/>
            <person name="Uhlig S."/>
            <person name="Proctor R.H."/>
        </authorList>
    </citation>
    <scope>NUCLEOTIDE SEQUENCE [LARGE SCALE GENOMIC DNA]</scope>
    <source>
        <strain evidence="3 4">NRRL 26131</strain>
    </source>
</reference>
<evidence type="ECO:0000256" key="2">
    <source>
        <dbReference type="SAM" id="SignalP"/>
    </source>
</evidence>
<evidence type="ECO:0008006" key="5">
    <source>
        <dbReference type="Google" id="ProtNLM"/>
    </source>
</evidence>
<feature type="signal peptide" evidence="2">
    <location>
        <begin position="1"/>
        <end position="16"/>
    </location>
</feature>
<feature type="compositionally biased region" description="Polar residues" evidence="1">
    <location>
        <begin position="545"/>
        <end position="560"/>
    </location>
</feature>
<feature type="compositionally biased region" description="Basic and acidic residues" evidence="1">
    <location>
        <begin position="227"/>
        <end position="269"/>
    </location>
</feature>
<feature type="compositionally biased region" description="Polar residues" evidence="1">
    <location>
        <begin position="128"/>
        <end position="217"/>
    </location>
</feature>
<organism evidence="3 4">
    <name type="scientific">Fusarium globosum</name>
    <dbReference type="NCBI Taxonomy" id="78864"/>
    <lineage>
        <taxon>Eukaryota</taxon>
        <taxon>Fungi</taxon>
        <taxon>Dikarya</taxon>
        <taxon>Ascomycota</taxon>
        <taxon>Pezizomycotina</taxon>
        <taxon>Sordariomycetes</taxon>
        <taxon>Hypocreomycetidae</taxon>
        <taxon>Hypocreales</taxon>
        <taxon>Nectriaceae</taxon>
        <taxon>Fusarium</taxon>
        <taxon>Fusarium fujikuroi species complex</taxon>
    </lineage>
</organism>
<feature type="compositionally biased region" description="Polar residues" evidence="1">
    <location>
        <begin position="93"/>
        <end position="109"/>
    </location>
</feature>
<feature type="region of interest" description="Disordered" evidence="1">
    <location>
        <begin position="536"/>
        <end position="607"/>
    </location>
</feature>
<feature type="compositionally biased region" description="Basic and acidic residues" evidence="1">
    <location>
        <begin position="398"/>
        <end position="413"/>
    </location>
</feature>
<feature type="compositionally biased region" description="Low complexity" evidence="1">
    <location>
        <begin position="567"/>
        <end position="603"/>
    </location>
</feature>
<keyword evidence="2" id="KW-0732">Signal</keyword>
<name>A0A8H6D2W6_9HYPO</name>
<feature type="region of interest" description="Disordered" evidence="1">
    <location>
        <begin position="451"/>
        <end position="474"/>
    </location>
</feature>
<gene>
    <name evidence="3" type="ORF">FGLOB1_9930</name>
</gene>
<feature type="compositionally biased region" description="Basic and acidic residues" evidence="1">
    <location>
        <begin position="661"/>
        <end position="679"/>
    </location>
</feature>
<feature type="compositionally biased region" description="Polar residues" evidence="1">
    <location>
        <begin position="297"/>
        <end position="306"/>
    </location>
</feature>
<feature type="region of interest" description="Disordered" evidence="1">
    <location>
        <begin position="660"/>
        <end position="682"/>
    </location>
</feature>
<feature type="compositionally biased region" description="Acidic residues" evidence="1">
    <location>
        <begin position="385"/>
        <end position="397"/>
    </location>
</feature>
<evidence type="ECO:0000313" key="3">
    <source>
        <dbReference type="EMBL" id="KAF5701818.1"/>
    </source>
</evidence>
<dbReference type="SUPFAM" id="SSF52047">
    <property type="entry name" value="RNI-like"/>
    <property type="match status" value="1"/>
</dbReference>
<dbReference type="Gene3D" id="3.80.10.10">
    <property type="entry name" value="Ribonuclease Inhibitor"/>
    <property type="match status" value="1"/>
</dbReference>
<evidence type="ECO:0000256" key="1">
    <source>
        <dbReference type="SAM" id="MobiDB-lite"/>
    </source>
</evidence>
<feature type="chain" id="PRO_5034687912" description="F-box domain-containing protein" evidence="2">
    <location>
        <begin position="17"/>
        <end position="1337"/>
    </location>
</feature>
<feature type="region of interest" description="Disordered" evidence="1">
    <location>
        <begin position="370"/>
        <end position="437"/>
    </location>
</feature>
<dbReference type="InterPro" id="IPR029167">
    <property type="entry name" value="Mug117"/>
</dbReference>
<dbReference type="Pfam" id="PF15474">
    <property type="entry name" value="MU117"/>
    <property type="match status" value="1"/>
</dbReference>